<organism evidence="1 2">
    <name type="scientific">Dibothriocephalus latus</name>
    <name type="common">Fish tapeworm</name>
    <name type="synonym">Diphyllobothrium latum</name>
    <dbReference type="NCBI Taxonomy" id="60516"/>
    <lineage>
        <taxon>Eukaryota</taxon>
        <taxon>Metazoa</taxon>
        <taxon>Spiralia</taxon>
        <taxon>Lophotrochozoa</taxon>
        <taxon>Platyhelminthes</taxon>
        <taxon>Cestoda</taxon>
        <taxon>Eucestoda</taxon>
        <taxon>Diphyllobothriidea</taxon>
        <taxon>Diphyllobothriidae</taxon>
        <taxon>Dibothriocephalus</taxon>
    </lineage>
</organism>
<accession>A0A3P7M6F8</accession>
<dbReference type="EMBL" id="UYRU01069788">
    <property type="protein sequence ID" value="VDN19013.1"/>
    <property type="molecule type" value="Genomic_DNA"/>
</dbReference>
<reference evidence="1 2" key="1">
    <citation type="submission" date="2018-11" db="EMBL/GenBank/DDBJ databases">
        <authorList>
            <consortium name="Pathogen Informatics"/>
        </authorList>
    </citation>
    <scope>NUCLEOTIDE SEQUENCE [LARGE SCALE GENOMIC DNA]</scope>
</reference>
<proteinExistence type="predicted"/>
<dbReference type="OrthoDB" id="422540at2759"/>
<dbReference type="Proteomes" id="UP000281553">
    <property type="component" value="Unassembled WGS sequence"/>
</dbReference>
<protein>
    <submittedName>
        <fullName evidence="1">Uncharacterized protein</fullName>
    </submittedName>
</protein>
<gene>
    <name evidence="1" type="ORF">DILT_LOCUS13320</name>
</gene>
<evidence type="ECO:0000313" key="1">
    <source>
        <dbReference type="EMBL" id="VDN19013.1"/>
    </source>
</evidence>
<evidence type="ECO:0000313" key="2">
    <source>
        <dbReference type="Proteomes" id="UP000281553"/>
    </source>
</evidence>
<keyword evidence="2" id="KW-1185">Reference proteome</keyword>
<sequence>MLHVLKFVLHDPKLIMVSSARVSMDRSPSWYNMMPDCTHMRTRTCRETIPTFLGRKPVTFALPSQSDKLDHQESCDLDYTYKVNICHIDGSRNEVVDAFSRPLITPLQLTPGIDLAEMAGEPRRVSSPYDKDAFELELQDFLLPTEDGCIFWEVATVHLCRHLLATRSSLL</sequence>
<name>A0A3P7M6F8_DIBLA</name>
<dbReference type="AlphaFoldDB" id="A0A3P7M6F8"/>